<dbReference type="STRING" id="1121345.SAMN02745217_00323"/>
<name>A0A1M7XXP3_9FIRM</name>
<evidence type="ECO:0000313" key="2">
    <source>
        <dbReference type="Proteomes" id="UP000184612"/>
    </source>
</evidence>
<dbReference type="AlphaFoldDB" id="A0A1M7XXP3"/>
<accession>A0A1M7XXP3</accession>
<organism evidence="1 2">
    <name type="scientific">Anaerocolumna xylanovorans DSM 12503</name>
    <dbReference type="NCBI Taxonomy" id="1121345"/>
    <lineage>
        <taxon>Bacteria</taxon>
        <taxon>Bacillati</taxon>
        <taxon>Bacillota</taxon>
        <taxon>Clostridia</taxon>
        <taxon>Lachnospirales</taxon>
        <taxon>Lachnospiraceae</taxon>
        <taxon>Anaerocolumna</taxon>
    </lineage>
</organism>
<evidence type="ECO:0000313" key="1">
    <source>
        <dbReference type="EMBL" id="SHO43696.1"/>
    </source>
</evidence>
<dbReference type="EMBL" id="FRFD01000003">
    <property type="protein sequence ID" value="SHO43696.1"/>
    <property type="molecule type" value="Genomic_DNA"/>
</dbReference>
<gene>
    <name evidence="1" type="ORF">SAMN02745217_00323</name>
</gene>
<reference evidence="1 2" key="1">
    <citation type="submission" date="2016-12" db="EMBL/GenBank/DDBJ databases">
        <authorList>
            <person name="Song W.-J."/>
            <person name="Kurnit D.M."/>
        </authorList>
    </citation>
    <scope>NUCLEOTIDE SEQUENCE [LARGE SCALE GENOMIC DNA]</scope>
    <source>
        <strain evidence="1 2">DSM 12503</strain>
    </source>
</reference>
<dbReference type="Proteomes" id="UP000184612">
    <property type="component" value="Unassembled WGS sequence"/>
</dbReference>
<sequence length="82" mass="9521">MDRISAERMKIMGKFENAEKIGIRNKKTNELLAIYPDKAEGSDEEITKKVSDWYYMQNCSAEEELRTAYVDIVTPEELKSLN</sequence>
<protein>
    <submittedName>
        <fullName evidence="1">Uncharacterized protein</fullName>
    </submittedName>
</protein>
<proteinExistence type="predicted"/>
<keyword evidence="2" id="KW-1185">Reference proteome</keyword>